<evidence type="ECO:0000256" key="5">
    <source>
        <dbReference type="SAM" id="MobiDB-lite"/>
    </source>
</evidence>
<dbReference type="PANTHER" id="PTHR21008:SF1">
    <property type="entry name" value="25S RRNA (ADENINE(2142)-N(1))-METHYLTRANSFERASE"/>
    <property type="match status" value="1"/>
</dbReference>
<accession>A0AAV0AGY9</accession>
<keyword evidence="4" id="KW-0539">Nucleus</keyword>
<keyword evidence="1 4" id="KW-0489">Methyltransferase</keyword>
<name>A0AAV0AGY9_PHAPC</name>
<evidence type="ECO:0000256" key="2">
    <source>
        <dbReference type="ARBA" id="ARBA00022679"/>
    </source>
</evidence>
<keyword evidence="2 4" id="KW-0808">Transferase</keyword>
<proteinExistence type="inferred from homology"/>
<dbReference type="GO" id="GO:0005730">
    <property type="term" value="C:nucleolus"/>
    <property type="evidence" value="ECO:0007669"/>
    <property type="project" value="UniProtKB-SubCell"/>
</dbReference>
<feature type="binding site" evidence="4">
    <location>
        <position position="228"/>
    </location>
    <ligand>
        <name>S-adenosyl-L-methionine</name>
        <dbReference type="ChEBI" id="CHEBI:59789"/>
    </ligand>
</feature>
<dbReference type="CDD" id="cd02440">
    <property type="entry name" value="AdoMet_MTases"/>
    <property type="match status" value="1"/>
</dbReference>
<feature type="compositionally biased region" description="Polar residues" evidence="5">
    <location>
        <begin position="66"/>
        <end position="82"/>
    </location>
</feature>
<evidence type="ECO:0000313" key="6">
    <source>
        <dbReference type="EMBL" id="CAH7667623.1"/>
    </source>
</evidence>
<dbReference type="SUPFAM" id="SSF53335">
    <property type="entry name" value="S-adenosyl-L-methionine-dependent methyltransferases"/>
    <property type="match status" value="1"/>
</dbReference>
<keyword evidence="7" id="KW-1185">Reference proteome</keyword>
<dbReference type="EC" id="2.1.1.-" evidence="4"/>
<dbReference type="Proteomes" id="UP001153365">
    <property type="component" value="Unassembled WGS sequence"/>
</dbReference>
<comment type="subcellular location">
    <subcellularLocation>
        <location evidence="4">Nucleus</location>
        <location evidence="4">Nucleolus</location>
    </subcellularLocation>
</comment>
<dbReference type="PANTHER" id="PTHR21008">
    <property type="entry name" value="S-ADENOSYLMETHIONINE SENSOR UPSTREAM OF MTORC1-RELATED"/>
    <property type="match status" value="1"/>
</dbReference>
<reference evidence="6" key="1">
    <citation type="submission" date="2022-06" db="EMBL/GenBank/DDBJ databases">
        <authorList>
            <consortium name="SYNGENTA / RWTH Aachen University"/>
        </authorList>
    </citation>
    <scope>NUCLEOTIDE SEQUENCE</scope>
</reference>
<comment type="function">
    <text evidence="4">S-adenosyl-L-methionine-dependent methyltransferase that specifically methylates the N(1) position of an adenine present in helix 65 in 25S rRNA.</text>
</comment>
<comment type="similarity">
    <text evidence="4">Belongs to the BMT2 family.</text>
</comment>
<sequence length="407" mass="46237">MVRSNLAQHKNRSGGAKQKKPQKGLKSSILKQKQKQFRLIKQSDFIHDESKSQTSKPVSNLKIVEPSTNMSNSLPKPYDQSNSGLIFNSSEEDIEKSTAGLHNDEASKAIDSQKYFLKPLENVKGSKDEKKTDKKSYEDQGIKSSSRLISEFHTIEKKLATTKDPIALKKLKIHQKIILGGLSNYQSTSSQAASKDRNGQTGSWFAKIFQKKITSDQKPEQITLLDVGAIEGTSYSNFDWIKTTCIDLNPKSPTVLKFDFFEFPIPHTKFDVVALSLVLNFVGDLRKRGEMIRHVHKYLKPFGILYIVLPLACLKNSRYLDNARFINILNSLGFKLVTDHDDENSTEESNPFKCTNKFKLPFESLKMSFWIFKRSGKDGLGEIDNFVSWPKVEIRKGSNRNNFCIKI</sequence>
<dbReference type="EMBL" id="CALTRL010000363">
    <property type="protein sequence ID" value="CAH7667623.1"/>
    <property type="molecule type" value="Genomic_DNA"/>
</dbReference>
<evidence type="ECO:0000256" key="4">
    <source>
        <dbReference type="HAMAP-Rule" id="MF_03044"/>
    </source>
</evidence>
<protein>
    <recommendedName>
        <fullName evidence="4">25S rRNA adenine-N(1) methyltransferase</fullName>
        <ecNumber evidence="4">2.1.1.-</ecNumber>
    </recommendedName>
</protein>
<evidence type="ECO:0000256" key="1">
    <source>
        <dbReference type="ARBA" id="ARBA00022603"/>
    </source>
</evidence>
<comment type="caution">
    <text evidence="6">The sequence shown here is derived from an EMBL/GenBank/DDBJ whole genome shotgun (WGS) entry which is preliminary data.</text>
</comment>
<evidence type="ECO:0000256" key="3">
    <source>
        <dbReference type="ARBA" id="ARBA00022691"/>
    </source>
</evidence>
<dbReference type="Gene3D" id="3.40.50.150">
    <property type="entry name" value="Vaccinia Virus protein VP39"/>
    <property type="match status" value="1"/>
</dbReference>
<dbReference type="AlphaFoldDB" id="A0AAV0AGY9"/>
<dbReference type="InterPro" id="IPR029063">
    <property type="entry name" value="SAM-dependent_MTases_sf"/>
</dbReference>
<dbReference type="Pfam" id="PF11968">
    <property type="entry name" value="Bmt2"/>
    <property type="match status" value="1"/>
</dbReference>
<feature type="binding site" evidence="4">
    <location>
        <position position="247"/>
    </location>
    <ligand>
        <name>S-adenosyl-L-methionine</name>
        <dbReference type="ChEBI" id="CHEBI:59789"/>
    </ligand>
</feature>
<gene>
    <name evidence="6" type="ORF">PPACK8108_LOCUS2039</name>
</gene>
<dbReference type="GO" id="GO:0016433">
    <property type="term" value="F:rRNA (adenine) methyltransferase activity"/>
    <property type="evidence" value="ECO:0007669"/>
    <property type="project" value="UniProtKB-UniRule"/>
</dbReference>
<dbReference type="InterPro" id="IPR021867">
    <property type="entry name" value="Bmt2/SAMTOR"/>
</dbReference>
<organism evidence="6 7">
    <name type="scientific">Phakopsora pachyrhizi</name>
    <name type="common">Asian soybean rust disease fungus</name>
    <dbReference type="NCBI Taxonomy" id="170000"/>
    <lineage>
        <taxon>Eukaryota</taxon>
        <taxon>Fungi</taxon>
        <taxon>Dikarya</taxon>
        <taxon>Basidiomycota</taxon>
        <taxon>Pucciniomycotina</taxon>
        <taxon>Pucciniomycetes</taxon>
        <taxon>Pucciniales</taxon>
        <taxon>Phakopsoraceae</taxon>
        <taxon>Phakopsora</taxon>
    </lineage>
</organism>
<evidence type="ECO:0000313" key="7">
    <source>
        <dbReference type="Proteomes" id="UP001153365"/>
    </source>
</evidence>
<dbReference type="HAMAP" id="MF_03044">
    <property type="entry name" value="BMT2"/>
    <property type="match status" value="1"/>
</dbReference>
<keyword evidence="3 4" id="KW-0949">S-adenosyl-L-methionine</keyword>
<feature type="compositionally biased region" description="Basic residues" evidence="5">
    <location>
        <begin position="9"/>
        <end position="23"/>
    </location>
</feature>
<feature type="region of interest" description="Disordered" evidence="5">
    <location>
        <begin position="1"/>
        <end position="82"/>
    </location>
</feature>